<accession>A0AAV6TWF6</accession>
<name>A0AAV6TWF6_9ARAC</name>
<gene>
    <name evidence="1" type="ORF">JTE90_022448</name>
</gene>
<evidence type="ECO:0000313" key="1">
    <source>
        <dbReference type="EMBL" id="KAG8176275.1"/>
    </source>
</evidence>
<protein>
    <submittedName>
        <fullName evidence="1">Uncharacterized protein</fullName>
    </submittedName>
</protein>
<comment type="caution">
    <text evidence="1">The sequence shown here is derived from an EMBL/GenBank/DDBJ whole genome shotgun (WGS) entry which is preliminary data.</text>
</comment>
<reference evidence="1 2" key="1">
    <citation type="journal article" date="2022" name="Nat. Ecol. Evol.">
        <title>A masculinizing supergene underlies an exaggerated male reproductive morph in a spider.</title>
        <authorList>
            <person name="Hendrickx F."/>
            <person name="De Corte Z."/>
            <person name="Sonet G."/>
            <person name="Van Belleghem S.M."/>
            <person name="Kostlbacher S."/>
            <person name="Vangestel C."/>
        </authorList>
    </citation>
    <scope>NUCLEOTIDE SEQUENCE [LARGE SCALE GENOMIC DNA]</scope>
    <source>
        <strain evidence="1">W744_W776</strain>
    </source>
</reference>
<evidence type="ECO:0000313" key="2">
    <source>
        <dbReference type="Proteomes" id="UP000827092"/>
    </source>
</evidence>
<proteinExistence type="predicted"/>
<keyword evidence="2" id="KW-1185">Reference proteome</keyword>
<dbReference type="Proteomes" id="UP000827092">
    <property type="component" value="Unassembled WGS sequence"/>
</dbReference>
<dbReference type="EMBL" id="JAFNEN010000900">
    <property type="protein sequence ID" value="KAG8176275.1"/>
    <property type="molecule type" value="Genomic_DNA"/>
</dbReference>
<sequence>MALLTCYETKAELLVSLKYEELEEIFICISHSKNQTLCNEIKLNCDFKLPKKVFDADQACDKEQNPDQNKICNCKTNLYPSDDIFPKVFQCINDRVNSLTDDEKKQMKKFEDCVSALGKACKALPKNQ</sequence>
<dbReference type="AlphaFoldDB" id="A0AAV6TWF6"/>
<organism evidence="1 2">
    <name type="scientific">Oedothorax gibbosus</name>
    <dbReference type="NCBI Taxonomy" id="931172"/>
    <lineage>
        <taxon>Eukaryota</taxon>
        <taxon>Metazoa</taxon>
        <taxon>Ecdysozoa</taxon>
        <taxon>Arthropoda</taxon>
        <taxon>Chelicerata</taxon>
        <taxon>Arachnida</taxon>
        <taxon>Araneae</taxon>
        <taxon>Araneomorphae</taxon>
        <taxon>Entelegynae</taxon>
        <taxon>Araneoidea</taxon>
        <taxon>Linyphiidae</taxon>
        <taxon>Erigoninae</taxon>
        <taxon>Oedothorax</taxon>
    </lineage>
</organism>